<organism evidence="1">
    <name type="scientific">Rhizophora mucronata</name>
    <name type="common">Asiatic mangrove</name>
    <dbReference type="NCBI Taxonomy" id="61149"/>
    <lineage>
        <taxon>Eukaryota</taxon>
        <taxon>Viridiplantae</taxon>
        <taxon>Streptophyta</taxon>
        <taxon>Embryophyta</taxon>
        <taxon>Tracheophyta</taxon>
        <taxon>Spermatophyta</taxon>
        <taxon>Magnoliopsida</taxon>
        <taxon>eudicotyledons</taxon>
        <taxon>Gunneridae</taxon>
        <taxon>Pentapetalae</taxon>
        <taxon>rosids</taxon>
        <taxon>fabids</taxon>
        <taxon>Malpighiales</taxon>
        <taxon>Rhizophoraceae</taxon>
        <taxon>Rhizophora</taxon>
    </lineage>
</organism>
<evidence type="ECO:0000313" key="1">
    <source>
        <dbReference type="EMBL" id="MBX24897.1"/>
    </source>
</evidence>
<accession>A0A2P2M3V4</accession>
<proteinExistence type="predicted"/>
<protein>
    <submittedName>
        <fullName evidence="1">Uncharacterized protein</fullName>
    </submittedName>
</protein>
<dbReference type="EMBL" id="GGEC01044413">
    <property type="protein sequence ID" value="MBX24897.1"/>
    <property type="molecule type" value="Transcribed_RNA"/>
</dbReference>
<name>A0A2P2M3V4_RHIMU</name>
<dbReference type="AlphaFoldDB" id="A0A2P2M3V4"/>
<reference evidence="1" key="1">
    <citation type="submission" date="2018-02" db="EMBL/GenBank/DDBJ databases">
        <title>Rhizophora mucronata_Transcriptome.</title>
        <authorList>
            <person name="Meera S.P."/>
            <person name="Sreeshan A."/>
            <person name="Augustine A."/>
        </authorList>
    </citation>
    <scope>NUCLEOTIDE SEQUENCE</scope>
    <source>
        <tissue evidence="1">Leaf</tissue>
    </source>
</reference>
<sequence length="37" mass="4160">MNTLLMCNLRLYLGILRASSNVCASDLIILCYLKTLL</sequence>